<comment type="similarity">
    <text evidence="7">Belongs to the binding-protein-dependent transport system permease family.</text>
</comment>
<evidence type="ECO:0000256" key="5">
    <source>
        <dbReference type="ARBA" id="ARBA00022989"/>
    </source>
</evidence>
<dbReference type="SUPFAM" id="SSF161098">
    <property type="entry name" value="MetI-like"/>
    <property type="match status" value="1"/>
</dbReference>
<dbReference type="EMBL" id="JARLKY010000002">
    <property type="protein sequence ID" value="MEC0225655.1"/>
    <property type="molecule type" value="Genomic_DNA"/>
</dbReference>
<organism evidence="9 10">
    <name type="scientific">Paenibacillus alba</name>
    <dbReference type="NCBI Taxonomy" id="1197127"/>
    <lineage>
        <taxon>Bacteria</taxon>
        <taxon>Bacillati</taxon>
        <taxon>Bacillota</taxon>
        <taxon>Bacilli</taxon>
        <taxon>Bacillales</taxon>
        <taxon>Paenibacillaceae</taxon>
        <taxon>Paenibacillus</taxon>
    </lineage>
</organism>
<evidence type="ECO:0000256" key="6">
    <source>
        <dbReference type="ARBA" id="ARBA00023136"/>
    </source>
</evidence>
<accession>A0ABU6FWD2</accession>
<evidence type="ECO:0000256" key="3">
    <source>
        <dbReference type="ARBA" id="ARBA00022475"/>
    </source>
</evidence>
<dbReference type="InterPro" id="IPR051393">
    <property type="entry name" value="ABC_transporter_permease"/>
</dbReference>
<gene>
    <name evidence="9" type="ORF">P4I72_00765</name>
</gene>
<dbReference type="Gene3D" id="1.10.3720.10">
    <property type="entry name" value="MetI-like"/>
    <property type="match status" value="1"/>
</dbReference>
<keyword evidence="5 7" id="KW-1133">Transmembrane helix</keyword>
<dbReference type="PANTHER" id="PTHR30193:SF37">
    <property type="entry name" value="INNER MEMBRANE ABC TRANSPORTER PERMEASE PROTEIN YCJO"/>
    <property type="match status" value="1"/>
</dbReference>
<evidence type="ECO:0000259" key="8">
    <source>
        <dbReference type="PROSITE" id="PS50928"/>
    </source>
</evidence>
<sequence length="298" mass="34686">MKTTKISFGRRLLQAIRSDESYAALFLIPSLAGVTLFFFLPFGIGFYYSLVDTPINGKLVGIRNYIDLLSNNSFKRALWNSFMFTAVCVPINMVLSLLLASLLNGWVYGQRWFRLLFITPLVIPVASVVLIWQIFFERNGTLNGWLEAWGMAPVDWMGSNWAFFIAILIYIWKNVGYNMLLFLAGLQNIPEHLYEAARIDGAGKWRQWRSITLIYLTPTTFFVFIMSIINSFKVFRETYMLAGPYPHRSLYMLQHFMNNMFQQLDYQKMTSAAFLMASAIVVLVLVLFRVERRFNRWL</sequence>
<feature type="transmembrane region" description="Helical" evidence="7">
    <location>
        <begin position="77"/>
        <end position="103"/>
    </location>
</feature>
<name>A0ABU6FWD2_9BACL</name>
<comment type="subcellular location">
    <subcellularLocation>
        <location evidence="1 7">Cell membrane</location>
        <topology evidence="1 7">Multi-pass membrane protein</topology>
    </subcellularLocation>
</comment>
<feature type="transmembrane region" description="Helical" evidence="7">
    <location>
        <begin position="156"/>
        <end position="172"/>
    </location>
</feature>
<keyword evidence="2 7" id="KW-0813">Transport</keyword>
<feature type="transmembrane region" description="Helical" evidence="7">
    <location>
        <begin position="21"/>
        <end position="48"/>
    </location>
</feature>
<dbReference type="PANTHER" id="PTHR30193">
    <property type="entry name" value="ABC TRANSPORTER PERMEASE PROTEIN"/>
    <property type="match status" value="1"/>
</dbReference>
<evidence type="ECO:0000313" key="9">
    <source>
        <dbReference type="EMBL" id="MEC0225655.1"/>
    </source>
</evidence>
<dbReference type="Proteomes" id="UP001338137">
    <property type="component" value="Unassembled WGS sequence"/>
</dbReference>
<evidence type="ECO:0000256" key="2">
    <source>
        <dbReference type="ARBA" id="ARBA00022448"/>
    </source>
</evidence>
<evidence type="ECO:0000256" key="4">
    <source>
        <dbReference type="ARBA" id="ARBA00022692"/>
    </source>
</evidence>
<keyword evidence="3" id="KW-1003">Cell membrane</keyword>
<dbReference type="InterPro" id="IPR035906">
    <property type="entry name" value="MetI-like_sf"/>
</dbReference>
<keyword evidence="4 7" id="KW-0812">Transmembrane</keyword>
<feature type="transmembrane region" description="Helical" evidence="7">
    <location>
        <begin position="269"/>
        <end position="288"/>
    </location>
</feature>
<feature type="transmembrane region" description="Helical" evidence="7">
    <location>
        <begin position="115"/>
        <end position="136"/>
    </location>
</feature>
<evidence type="ECO:0000256" key="7">
    <source>
        <dbReference type="RuleBase" id="RU363032"/>
    </source>
</evidence>
<dbReference type="CDD" id="cd06261">
    <property type="entry name" value="TM_PBP2"/>
    <property type="match status" value="1"/>
</dbReference>
<proteinExistence type="inferred from homology"/>
<comment type="caution">
    <text evidence="9">The sequence shown here is derived from an EMBL/GenBank/DDBJ whole genome shotgun (WGS) entry which is preliminary data.</text>
</comment>
<keyword evidence="6 7" id="KW-0472">Membrane</keyword>
<dbReference type="RefSeq" id="WP_326070067.1">
    <property type="nucleotide sequence ID" value="NZ_JARLKY010000002.1"/>
</dbReference>
<feature type="domain" description="ABC transmembrane type-1" evidence="8">
    <location>
        <begin position="78"/>
        <end position="287"/>
    </location>
</feature>
<keyword evidence="10" id="KW-1185">Reference proteome</keyword>
<feature type="transmembrane region" description="Helical" evidence="7">
    <location>
        <begin position="213"/>
        <end position="232"/>
    </location>
</feature>
<dbReference type="Pfam" id="PF00528">
    <property type="entry name" value="BPD_transp_1"/>
    <property type="match status" value="1"/>
</dbReference>
<dbReference type="InterPro" id="IPR000515">
    <property type="entry name" value="MetI-like"/>
</dbReference>
<protein>
    <submittedName>
        <fullName evidence="9">Sugar ABC transporter permease</fullName>
    </submittedName>
</protein>
<dbReference type="PROSITE" id="PS50928">
    <property type="entry name" value="ABC_TM1"/>
    <property type="match status" value="1"/>
</dbReference>
<reference evidence="9 10" key="1">
    <citation type="submission" date="2023-03" db="EMBL/GenBank/DDBJ databases">
        <title>Bacillus Genome Sequencing.</title>
        <authorList>
            <person name="Dunlap C."/>
        </authorList>
    </citation>
    <scope>NUCLEOTIDE SEQUENCE [LARGE SCALE GENOMIC DNA]</scope>
    <source>
        <strain evidence="9 10">BD-533</strain>
    </source>
</reference>
<evidence type="ECO:0000313" key="10">
    <source>
        <dbReference type="Proteomes" id="UP001338137"/>
    </source>
</evidence>
<evidence type="ECO:0000256" key="1">
    <source>
        <dbReference type="ARBA" id="ARBA00004651"/>
    </source>
</evidence>